<dbReference type="Pfam" id="PF07963">
    <property type="entry name" value="N_methyl"/>
    <property type="match status" value="1"/>
</dbReference>
<dbReference type="EMBL" id="JBAFSM010000021">
    <property type="protein sequence ID" value="MEG3437957.1"/>
    <property type="molecule type" value="Genomic_DNA"/>
</dbReference>
<sequence>MVNPRWLVILAGNKPSDRGFTMLEVLIAIMVITFFLAGTLQLMAIDTLYKILAKQQANAAQWIQEDVEEIRALAAGITRNDALCKPTTITSTNNYASVLQGQIAASTTLPGANPRALLVSNGKLYQMARTYATVTTDQPNVLKISYTVTDIRANNTLTPDSTQRNQDINRDSTSVIARFYTEIIPAASFQCP</sequence>
<dbReference type="InterPro" id="IPR012902">
    <property type="entry name" value="N_methyl_site"/>
</dbReference>
<evidence type="ECO:0000256" key="1">
    <source>
        <dbReference type="SAM" id="Phobius"/>
    </source>
</evidence>
<organism evidence="2 3">
    <name type="scientific">Pannus brasiliensis CCIBt3594</name>
    <dbReference type="NCBI Taxonomy" id="1427578"/>
    <lineage>
        <taxon>Bacteria</taxon>
        <taxon>Bacillati</taxon>
        <taxon>Cyanobacteriota</taxon>
        <taxon>Cyanophyceae</taxon>
        <taxon>Oscillatoriophycideae</taxon>
        <taxon>Chroococcales</taxon>
        <taxon>Microcystaceae</taxon>
        <taxon>Pannus</taxon>
    </lineage>
</organism>
<feature type="transmembrane region" description="Helical" evidence="1">
    <location>
        <begin position="20"/>
        <end position="45"/>
    </location>
</feature>
<dbReference type="Proteomes" id="UP001328733">
    <property type="component" value="Unassembled WGS sequence"/>
</dbReference>
<keyword evidence="1" id="KW-1133">Transmembrane helix</keyword>
<evidence type="ECO:0000313" key="3">
    <source>
        <dbReference type="Proteomes" id="UP001328733"/>
    </source>
</evidence>
<dbReference type="RefSeq" id="WP_332865439.1">
    <property type="nucleotide sequence ID" value="NZ_JBAFSM010000021.1"/>
</dbReference>
<keyword evidence="1" id="KW-0472">Membrane</keyword>
<accession>A0AAW9QJH6</accession>
<dbReference type="AlphaFoldDB" id="A0AAW9QJH6"/>
<name>A0AAW9QJH6_9CHRO</name>
<gene>
    <name evidence="2" type="ORF">V0288_12585</name>
</gene>
<protein>
    <submittedName>
        <fullName evidence="2">Prepilin-type N-terminal cleavage/methylation domain-containing protein</fullName>
    </submittedName>
</protein>
<proteinExistence type="predicted"/>
<dbReference type="NCBIfam" id="TIGR02532">
    <property type="entry name" value="IV_pilin_GFxxxE"/>
    <property type="match status" value="1"/>
</dbReference>
<keyword evidence="1" id="KW-0812">Transmembrane</keyword>
<keyword evidence="3" id="KW-1185">Reference proteome</keyword>
<comment type="caution">
    <text evidence="2">The sequence shown here is derived from an EMBL/GenBank/DDBJ whole genome shotgun (WGS) entry which is preliminary data.</text>
</comment>
<reference evidence="2 3" key="1">
    <citation type="submission" date="2024-01" db="EMBL/GenBank/DDBJ databases">
        <title>Genomic insights into the taxonomy and metabolism of the cyanobacterium Pannus brasiliensis CCIBt3594.</title>
        <authorList>
            <person name="Machado M."/>
            <person name="Botero N.B."/>
            <person name="Andreote A.P.D."/>
            <person name="Feitosa A.M.T."/>
            <person name="Popin R."/>
            <person name="Sivonen K."/>
            <person name="Fiore M.F."/>
        </authorList>
    </citation>
    <scope>NUCLEOTIDE SEQUENCE [LARGE SCALE GENOMIC DNA]</scope>
    <source>
        <strain evidence="2 3">CCIBt3594</strain>
    </source>
</reference>
<evidence type="ECO:0000313" key="2">
    <source>
        <dbReference type="EMBL" id="MEG3437957.1"/>
    </source>
</evidence>